<dbReference type="Proteomes" id="UP001293254">
    <property type="component" value="Unassembled WGS sequence"/>
</dbReference>
<evidence type="ECO:0000313" key="3">
    <source>
        <dbReference type="EMBL" id="KAK4424226.1"/>
    </source>
</evidence>
<dbReference type="GO" id="GO:0016787">
    <property type="term" value="F:hydrolase activity"/>
    <property type="evidence" value="ECO:0007669"/>
    <property type="project" value="UniProtKB-KW"/>
</dbReference>
<name>A0AAE1Y5P9_9LAMI</name>
<comment type="caution">
    <text evidence="3">The sequence shown here is derived from an EMBL/GenBank/DDBJ whole genome shotgun (WGS) entry which is preliminary data.</text>
</comment>
<evidence type="ECO:0000256" key="1">
    <source>
        <dbReference type="ARBA" id="ARBA00022801"/>
    </source>
</evidence>
<dbReference type="SUPFAM" id="SSF52266">
    <property type="entry name" value="SGNH hydrolase"/>
    <property type="match status" value="1"/>
</dbReference>
<reference evidence="3" key="1">
    <citation type="submission" date="2020-06" db="EMBL/GenBank/DDBJ databases">
        <authorList>
            <person name="Li T."/>
            <person name="Hu X."/>
            <person name="Zhang T."/>
            <person name="Song X."/>
            <person name="Zhang H."/>
            <person name="Dai N."/>
            <person name="Sheng W."/>
            <person name="Hou X."/>
            <person name="Wei L."/>
        </authorList>
    </citation>
    <scope>NUCLEOTIDE SEQUENCE</scope>
    <source>
        <strain evidence="3">3651</strain>
        <tissue evidence="3">Leaf</tissue>
    </source>
</reference>
<dbReference type="Pfam" id="PF03629">
    <property type="entry name" value="SASA"/>
    <property type="match status" value="1"/>
</dbReference>
<proteinExistence type="predicted"/>
<keyword evidence="1" id="KW-0378">Hydrolase</keyword>
<protein>
    <submittedName>
        <fullName evidence="3">Carbohydrate esterase</fullName>
    </submittedName>
</protein>
<keyword evidence="4" id="KW-1185">Reference proteome</keyword>
<dbReference type="PANTHER" id="PTHR31988">
    <property type="entry name" value="ESTERASE, PUTATIVE (DUF303)-RELATED"/>
    <property type="match status" value="1"/>
</dbReference>
<evidence type="ECO:0000313" key="4">
    <source>
        <dbReference type="Proteomes" id="UP001293254"/>
    </source>
</evidence>
<dbReference type="InterPro" id="IPR005181">
    <property type="entry name" value="SASA"/>
</dbReference>
<dbReference type="AlphaFoldDB" id="A0AAE1Y5P9"/>
<organism evidence="3 4">
    <name type="scientific">Sesamum alatum</name>
    <dbReference type="NCBI Taxonomy" id="300844"/>
    <lineage>
        <taxon>Eukaryota</taxon>
        <taxon>Viridiplantae</taxon>
        <taxon>Streptophyta</taxon>
        <taxon>Embryophyta</taxon>
        <taxon>Tracheophyta</taxon>
        <taxon>Spermatophyta</taxon>
        <taxon>Magnoliopsida</taxon>
        <taxon>eudicotyledons</taxon>
        <taxon>Gunneridae</taxon>
        <taxon>Pentapetalae</taxon>
        <taxon>asterids</taxon>
        <taxon>lamiids</taxon>
        <taxon>Lamiales</taxon>
        <taxon>Pedaliaceae</taxon>
        <taxon>Sesamum</taxon>
    </lineage>
</organism>
<reference evidence="3" key="2">
    <citation type="journal article" date="2024" name="Plant">
        <title>Genomic evolution and insights into agronomic trait innovations of Sesamum species.</title>
        <authorList>
            <person name="Miao H."/>
            <person name="Wang L."/>
            <person name="Qu L."/>
            <person name="Liu H."/>
            <person name="Sun Y."/>
            <person name="Le M."/>
            <person name="Wang Q."/>
            <person name="Wei S."/>
            <person name="Zheng Y."/>
            <person name="Lin W."/>
            <person name="Duan Y."/>
            <person name="Cao H."/>
            <person name="Xiong S."/>
            <person name="Wang X."/>
            <person name="Wei L."/>
            <person name="Li C."/>
            <person name="Ma Q."/>
            <person name="Ju M."/>
            <person name="Zhao R."/>
            <person name="Li G."/>
            <person name="Mu C."/>
            <person name="Tian Q."/>
            <person name="Mei H."/>
            <person name="Zhang T."/>
            <person name="Gao T."/>
            <person name="Zhang H."/>
        </authorList>
    </citation>
    <scope>NUCLEOTIDE SEQUENCE</scope>
    <source>
        <strain evidence="3">3651</strain>
    </source>
</reference>
<dbReference type="InterPro" id="IPR052940">
    <property type="entry name" value="Carb_Esterase_6"/>
</dbReference>
<dbReference type="Gene3D" id="3.40.50.1110">
    <property type="entry name" value="SGNH hydrolase"/>
    <property type="match status" value="1"/>
</dbReference>
<sequence length="250" mass="27337">MEFSASTHKNEARPTKQIFILSGQSNMAGRGGVDKHTKQWDGVVPPDCSADSSSIFRLSSQLDWEVAREPLHHDIDSKRTCGVGPGMSFANAVKERVGVVGLVPCAVAATPIKEWARGTHLYESMVNRAKAAAAASDGELRALLWYQGEKDTFSEQDATSYKENLERFIQNVREDLNLPCLPIILVVIASGNEKYLEKVREVQKGIDLPNVVCVDAMGLPLQGDNIHLTTPAQVKLGRTLAQAYITHILG</sequence>
<gene>
    <name evidence="3" type="ORF">Salat_1616000</name>
</gene>
<feature type="domain" description="Sialate O-acetylesterase" evidence="2">
    <location>
        <begin position="16"/>
        <end position="245"/>
    </location>
</feature>
<evidence type="ECO:0000259" key="2">
    <source>
        <dbReference type="Pfam" id="PF03629"/>
    </source>
</evidence>
<dbReference type="EMBL" id="JACGWO010000006">
    <property type="protein sequence ID" value="KAK4424226.1"/>
    <property type="molecule type" value="Genomic_DNA"/>
</dbReference>
<dbReference type="PANTHER" id="PTHR31988:SF19">
    <property type="entry name" value="9-O-ACETYL-N-ACETYLNEURAMINIC ACID DEACETYLASE-RELATED"/>
    <property type="match status" value="1"/>
</dbReference>
<dbReference type="InterPro" id="IPR036514">
    <property type="entry name" value="SGNH_hydro_sf"/>
</dbReference>
<accession>A0AAE1Y5P9</accession>